<dbReference type="RefSeq" id="WP_155711936.1">
    <property type="nucleotide sequence ID" value="NZ_BMWU01000008.1"/>
</dbReference>
<gene>
    <name evidence="2" type="ORF">GJV26_28515</name>
</gene>
<keyword evidence="1" id="KW-1133">Transmembrane helix</keyword>
<sequence>MTRTRFVPHGLRHSGGQALTEFIVIALVLVPLFLLIPLIGKYQSISHATAMASRYVAFDAMANNAGMSAFKPRAQLEQEVRRRFYSNSDAPIKTNDEAGDFKANQNLMWVDPQGNALISKFSDVSVSFGAANKTNHADGITGADDDKPFNMPVPFKTANQLDLKSGIYRANVHVKLANLQDIGPGFASTYEGFKNINLTVSRHSAVLPDSWTATGPVQVENRIDQPVLFPGRILKDAKIATDAAVSIVELPGIKKPHLGELEFWRDELPADRKQ</sequence>
<evidence type="ECO:0000313" key="2">
    <source>
        <dbReference type="EMBL" id="MUI16370.1"/>
    </source>
</evidence>
<keyword evidence="3" id="KW-1185">Reference proteome</keyword>
<protein>
    <submittedName>
        <fullName evidence="2">Uncharacterized protein</fullName>
    </submittedName>
</protein>
<keyword evidence="1" id="KW-0812">Transmembrane</keyword>
<dbReference type="OrthoDB" id="8908989at2"/>
<comment type="caution">
    <text evidence="2">The sequence shown here is derived from an EMBL/GenBank/DDBJ whole genome shotgun (WGS) entry which is preliminary data.</text>
</comment>
<dbReference type="EMBL" id="WNWM01000002">
    <property type="protein sequence ID" value="MUI16370.1"/>
    <property type="molecule type" value="Genomic_DNA"/>
</dbReference>
<accession>A0A6I3XP53</accession>
<name>A0A6I3XP53_9BURK</name>
<feature type="transmembrane region" description="Helical" evidence="1">
    <location>
        <begin position="21"/>
        <end position="40"/>
    </location>
</feature>
<dbReference type="AlphaFoldDB" id="A0A6I3XP53"/>
<proteinExistence type="predicted"/>
<keyword evidence="1" id="KW-0472">Membrane</keyword>
<evidence type="ECO:0000313" key="3">
    <source>
        <dbReference type="Proteomes" id="UP000431684"/>
    </source>
</evidence>
<evidence type="ECO:0000256" key="1">
    <source>
        <dbReference type="SAM" id="Phobius"/>
    </source>
</evidence>
<dbReference type="Proteomes" id="UP000431684">
    <property type="component" value="Unassembled WGS sequence"/>
</dbReference>
<organism evidence="2 3">
    <name type="scientific">Pseudoduganella dura</name>
    <dbReference type="NCBI Taxonomy" id="321982"/>
    <lineage>
        <taxon>Bacteria</taxon>
        <taxon>Pseudomonadati</taxon>
        <taxon>Pseudomonadota</taxon>
        <taxon>Betaproteobacteria</taxon>
        <taxon>Burkholderiales</taxon>
        <taxon>Oxalobacteraceae</taxon>
        <taxon>Telluria group</taxon>
        <taxon>Pseudoduganella</taxon>
    </lineage>
</organism>
<reference evidence="2 3" key="1">
    <citation type="submission" date="2019-11" db="EMBL/GenBank/DDBJ databases">
        <title>Draft Genome Sequences of Six Type Strains of the Genus Massilia.</title>
        <authorList>
            <person name="Miess H."/>
            <person name="Frediansyah A."/>
            <person name="Goeker M."/>
            <person name="Gross H."/>
        </authorList>
    </citation>
    <scope>NUCLEOTIDE SEQUENCE [LARGE SCALE GENOMIC DNA]</scope>
    <source>
        <strain evidence="2 3">DSM 17513</strain>
    </source>
</reference>